<gene>
    <name evidence="1" type="ORF">F511_20246</name>
</gene>
<dbReference type="Proteomes" id="UP000250235">
    <property type="component" value="Unassembled WGS sequence"/>
</dbReference>
<keyword evidence="2" id="KW-1185">Reference proteome</keyword>
<organism evidence="1 2">
    <name type="scientific">Dorcoceras hygrometricum</name>
    <dbReference type="NCBI Taxonomy" id="472368"/>
    <lineage>
        <taxon>Eukaryota</taxon>
        <taxon>Viridiplantae</taxon>
        <taxon>Streptophyta</taxon>
        <taxon>Embryophyta</taxon>
        <taxon>Tracheophyta</taxon>
        <taxon>Spermatophyta</taxon>
        <taxon>Magnoliopsida</taxon>
        <taxon>eudicotyledons</taxon>
        <taxon>Gunneridae</taxon>
        <taxon>Pentapetalae</taxon>
        <taxon>asterids</taxon>
        <taxon>lamiids</taxon>
        <taxon>Lamiales</taxon>
        <taxon>Gesneriaceae</taxon>
        <taxon>Didymocarpoideae</taxon>
        <taxon>Trichosporeae</taxon>
        <taxon>Loxocarpinae</taxon>
        <taxon>Dorcoceras</taxon>
    </lineage>
</organism>
<dbReference type="EMBL" id="KQ998955">
    <property type="protein sequence ID" value="KZV42795.1"/>
    <property type="molecule type" value="Genomic_DNA"/>
</dbReference>
<protein>
    <submittedName>
        <fullName evidence="1">Uncharacterized protein</fullName>
    </submittedName>
</protein>
<evidence type="ECO:0000313" key="2">
    <source>
        <dbReference type="Proteomes" id="UP000250235"/>
    </source>
</evidence>
<accession>A0A2Z7C7B8</accession>
<proteinExistence type="predicted"/>
<sequence>MRGCLKINTLRGTVKVKLKKLGLCSCLALLKKHAQNTGTAGLKKKKKNGECPSYFDSSLVSGTGASLGRYSHCCPRYCSRVLDLQTSD</sequence>
<dbReference type="AlphaFoldDB" id="A0A2Z7C7B8"/>
<evidence type="ECO:0000313" key="1">
    <source>
        <dbReference type="EMBL" id="KZV42795.1"/>
    </source>
</evidence>
<reference evidence="1 2" key="1">
    <citation type="journal article" date="2015" name="Proc. Natl. Acad. Sci. U.S.A.">
        <title>The resurrection genome of Boea hygrometrica: A blueprint for survival of dehydration.</title>
        <authorList>
            <person name="Xiao L."/>
            <person name="Yang G."/>
            <person name="Zhang L."/>
            <person name="Yang X."/>
            <person name="Zhao S."/>
            <person name="Ji Z."/>
            <person name="Zhou Q."/>
            <person name="Hu M."/>
            <person name="Wang Y."/>
            <person name="Chen M."/>
            <person name="Xu Y."/>
            <person name="Jin H."/>
            <person name="Xiao X."/>
            <person name="Hu G."/>
            <person name="Bao F."/>
            <person name="Hu Y."/>
            <person name="Wan P."/>
            <person name="Li L."/>
            <person name="Deng X."/>
            <person name="Kuang T."/>
            <person name="Xiang C."/>
            <person name="Zhu J.K."/>
            <person name="Oliver M.J."/>
            <person name="He Y."/>
        </authorList>
    </citation>
    <scope>NUCLEOTIDE SEQUENCE [LARGE SCALE GENOMIC DNA]</scope>
    <source>
        <strain evidence="2">cv. XS01</strain>
    </source>
</reference>
<name>A0A2Z7C7B8_9LAMI</name>